<dbReference type="CDD" id="cd05374">
    <property type="entry name" value="17beta-HSD-like_SDR_c"/>
    <property type="match status" value="1"/>
</dbReference>
<keyword evidence="5" id="KW-1185">Reference proteome</keyword>
<dbReference type="PANTHER" id="PTHR43976">
    <property type="entry name" value="SHORT CHAIN DEHYDROGENASE"/>
    <property type="match status" value="1"/>
</dbReference>
<name>A0A1G8NH33_9SPHI</name>
<dbReference type="NCBIfam" id="NF004824">
    <property type="entry name" value="PRK06180.1"/>
    <property type="match status" value="1"/>
</dbReference>
<dbReference type="Pfam" id="PF00106">
    <property type="entry name" value="adh_short"/>
    <property type="match status" value="1"/>
</dbReference>
<dbReference type="RefSeq" id="WP_091176405.1">
    <property type="nucleotide sequence ID" value="NZ_FNCG01000033.1"/>
</dbReference>
<dbReference type="SUPFAM" id="SSF51735">
    <property type="entry name" value="NAD(P)-binding Rossmann-fold domains"/>
    <property type="match status" value="1"/>
</dbReference>
<dbReference type="Gene3D" id="3.40.50.720">
    <property type="entry name" value="NAD(P)-binding Rossmann-like Domain"/>
    <property type="match status" value="1"/>
</dbReference>
<dbReference type="PROSITE" id="PS00061">
    <property type="entry name" value="ADH_SHORT"/>
    <property type="match status" value="1"/>
</dbReference>
<dbReference type="InterPro" id="IPR020904">
    <property type="entry name" value="Sc_DH/Rdtase_CS"/>
</dbReference>
<dbReference type="InterPro" id="IPR002347">
    <property type="entry name" value="SDR_fam"/>
</dbReference>
<dbReference type="PANTHER" id="PTHR43976:SF16">
    <property type="entry name" value="SHORT-CHAIN DEHYDROGENASE_REDUCTASE FAMILY PROTEIN"/>
    <property type="match status" value="1"/>
</dbReference>
<accession>A0A1G8NH33</accession>
<organism evidence="4 5">
    <name type="scientific">Mucilaginibacter gossypii</name>
    <dbReference type="NCBI Taxonomy" id="551996"/>
    <lineage>
        <taxon>Bacteria</taxon>
        <taxon>Pseudomonadati</taxon>
        <taxon>Bacteroidota</taxon>
        <taxon>Sphingobacteriia</taxon>
        <taxon>Sphingobacteriales</taxon>
        <taxon>Sphingobacteriaceae</taxon>
        <taxon>Mucilaginibacter</taxon>
    </lineage>
</organism>
<proteinExistence type="inferred from homology"/>
<dbReference type="Proteomes" id="UP000199705">
    <property type="component" value="Unassembled WGS sequence"/>
</dbReference>
<dbReference type="PRINTS" id="PR00080">
    <property type="entry name" value="SDRFAMILY"/>
</dbReference>
<sequence>MKTQKVILVTGASKGFGLEIAKTALAAGDKVIATVRSKADQLATSLNDNPNLLVVTMDVTNEAQVKAAVAEGLLRFGKIDVVINNAGYGIVTAIEEATDAEVKAQYETNVFGLLNVVRAVLPHLRAQRSGHIINVSSLFGFDAIPGWALYGSTKFAVEGISKGLAVELAPLNIKVTVVEPGLFSTEFLSAESYSAAKNVIDDYAATVGPMRAGANQLHGNQPGDPRKLARVVVDIAHNENPPLHLPIGKDAVGMYKANAEKTSEEIDQWIEVSTGTDHDHVAAN</sequence>
<dbReference type="AlphaFoldDB" id="A0A1G8NH33"/>
<evidence type="ECO:0000256" key="3">
    <source>
        <dbReference type="RuleBase" id="RU000363"/>
    </source>
</evidence>
<keyword evidence="2" id="KW-0560">Oxidoreductase</keyword>
<evidence type="ECO:0000256" key="2">
    <source>
        <dbReference type="ARBA" id="ARBA00023002"/>
    </source>
</evidence>
<reference evidence="5" key="1">
    <citation type="submission" date="2016-10" db="EMBL/GenBank/DDBJ databases">
        <authorList>
            <person name="Varghese N."/>
            <person name="Submissions S."/>
        </authorList>
    </citation>
    <scope>NUCLEOTIDE SEQUENCE [LARGE SCALE GENOMIC DNA]</scope>
    <source>
        <strain evidence="5">Gh-67</strain>
    </source>
</reference>
<dbReference type="GO" id="GO:0016491">
    <property type="term" value="F:oxidoreductase activity"/>
    <property type="evidence" value="ECO:0007669"/>
    <property type="project" value="UniProtKB-KW"/>
</dbReference>
<evidence type="ECO:0000313" key="5">
    <source>
        <dbReference type="Proteomes" id="UP000199705"/>
    </source>
</evidence>
<gene>
    <name evidence="4" type="ORF">SAMN05192573_13324</name>
</gene>
<dbReference type="EMBL" id="FNCG01000033">
    <property type="protein sequence ID" value="SDI79569.1"/>
    <property type="molecule type" value="Genomic_DNA"/>
</dbReference>
<evidence type="ECO:0000313" key="4">
    <source>
        <dbReference type="EMBL" id="SDI79569.1"/>
    </source>
</evidence>
<comment type="similarity">
    <text evidence="1 3">Belongs to the short-chain dehydrogenases/reductases (SDR) family.</text>
</comment>
<evidence type="ECO:0000256" key="1">
    <source>
        <dbReference type="ARBA" id="ARBA00006484"/>
    </source>
</evidence>
<dbReference type="InterPro" id="IPR036291">
    <property type="entry name" value="NAD(P)-bd_dom_sf"/>
</dbReference>
<dbReference type="STRING" id="551996.SAMN05192573_13324"/>
<dbReference type="InterPro" id="IPR051911">
    <property type="entry name" value="SDR_oxidoreductase"/>
</dbReference>
<protein>
    <submittedName>
        <fullName evidence="4">NADP-dependent 3-hydroxy acid dehydrogenase YdfG</fullName>
    </submittedName>
</protein>
<dbReference type="PRINTS" id="PR00081">
    <property type="entry name" value="GDHRDH"/>
</dbReference>